<dbReference type="EMBL" id="SNRW01037743">
    <property type="protein sequence ID" value="KAA6353632.1"/>
    <property type="molecule type" value="Genomic_DNA"/>
</dbReference>
<evidence type="ECO:0000313" key="2">
    <source>
        <dbReference type="Proteomes" id="UP000324800"/>
    </source>
</evidence>
<evidence type="ECO:0000313" key="1">
    <source>
        <dbReference type="EMBL" id="KAA6353632.1"/>
    </source>
</evidence>
<organism evidence="1 2">
    <name type="scientific">Streblomastix strix</name>
    <dbReference type="NCBI Taxonomy" id="222440"/>
    <lineage>
        <taxon>Eukaryota</taxon>
        <taxon>Metamonada</taxon>
        <taxon>Preaxostyla</taxon>
        <taxon>Oxymonadida</taxon>
        <taxon>Streblomastigidae</taxon>
        <taxon>Streblomastix</taxon>
    </lineage>
</organism>
<dbReference type="AlphaFoldDB" id="A0A5J4T6M1"/>
<proteinExistence type="predicted"/>
<sequence length="196" mass="22499">MREKEKDKEKRNDSYTRVTQIANTHSNNYNRCNINDIINNINITTNNDQTSISKYFHKNRLDWPHRALTRQSIRVVARQVSLEELLSGGCGGVEMQNQANDSEQNNYDRERVSETQQTHCLLHPIHPIQSVICTTISVTIVTLISHNHTHLLQYRTHATARNARKGSSYSLIQLEECCCMIGIIGSLLMIHCSIRL</sequence>
<accession>A0A5J4T6M1</accession>
<reference evidence="1 2" key="1">
    <citation type="submission" date="2019-03" db="EMBL/GenBank/DDBJ databases">
        <title>Single cell metagenomics reveals metabolic interactions within the superorganism composed of flagellate Streblomastix strix and complex community of Bacteroidetes bacteria on its surface.</title>
        <authorList>
            <person name="Treitli S.C."/>
            <person name="Kolisko M."/>
            <person name="Husnik F."/>
            <person name="Keeling P."/>
            <person name="Hampl V."/>
        </authorList>
    </citation>
    <scope>NUCLEOTIDE SEQUENCE [LARGE SCALE GENOMIC DNA]</scope>
    <source>
        <strain evidence="1">ST1C</strain>
    </source>
</reference>
<comment type="caution">
    <text evidence="1">The sequence shown here is derived from an EMBL/GenBank/DDBJ whole genome shotgun (WGS) entry which is preliminary data.</text>
</comment>
<name>A0A5J4T6M1_9EUKA</name>
<gene>
    <name evidence="1" type="ORF">EZS28_050841</name>
</gene>
<dbReference type="Proteomes" id="UP000324800">
    <property type="component" value="Unassembled WGS sequence"/>
</dbReference>
<protein>
    <submittedName>
        <fullName evidence="1">Uncharacterized protein</fullName>
    </submittedName>
</protein>